<accession>A0A1T4LBG3</accession>
<dbReference type="PANTHER" id="PTHR44757">
    <property type="entry name" value="DIGUANYLATE CYCLASE DGCP"/>
    <property type="match status" value="1"/>
</dbReference>
<feature type="transmembrane region" description="Helical" evidence="1">
    <location>
        <begin position="179"/>
        <end position="203"/>
    </location>
</feature>
<dbReference type="AlphaFoldDB" id="A0A1T4LBG3"/>
<dbReference type="PROSITE" id="PS50883">
    <property type="entry name" value="EAL"/>
    <property type="match status" value="1"/>
</dbReference>
<dbReference type="CDD" id="cd01948">
    <property type="entry name" value="EAL"/>
    <property type="match status" value="1"/>
</dbReference>
<keyword evidence="5" id="KW-1185">Reference proteome</keyword>
<evidence type="ECO:0000313" key="4">
    <source>
        <dbReference type="EMBL" id="SJZ51878.1"/>
    </source>
</evidence>
<reference evidence="4 5" key="1">
    <citation type="submission" date="2017-02" db="EMBL/GenBank/DDBJ databases">
        <authorList>
            <person name="Peterson S.W."/>
        </authorList>
    </citation>
    <scope>NUCLEOTIDE SEQUENCE [LARGE SCALE GENOMIC DNA]</scope>
    <source>
        <strain evidence="4 5">USBA 369</strain>
    </source>
</reference>
<dbReference type="SMART" id="SM00052">
    <property type="entry name" value="EAL"/>
    <property type="match status" value="1"/>
</dbReference>
<dbReference type="CDD" id="cd01949">
    <property type="entry name" value="GGDEF"/>
    <property type="match status" value="1"/>
</dbReference>
<dbReference type="InterPro" id="IPR052155">
    <property type="entry name" value="Biofilm_reg_signaling"/>
</dbReference>
<dbReference type="EMBL" id="FUXL01000001">
    <property type="protein sequence ID" value="SJZ51878.1"/>
    <property type="molecule type" value="Genomic_DNA"/>
</dbReference>
<dbReference type="SUPFAM" id="SSF141868">
    <property type="entry name" value="EAL domain-like"/>
    <property type="match status" value="1"/>
</dbReference>
<dbReference type="SMART" id="SM00267">
    <property type="entry name" value="GGDEF"/>
    <property type="match status" value="1"/>
</dbReference>
<keyword evidence="1" id="KW-1133">Transmembrane helix</keyword>
<evidence type="ECO:0000259" key="3">
    <source>
        <dbReference type="PROSITE" id="PS50887"/>
    </source>
</evidence>
<dbReference type="Pfam" id="PF00563">
    <property type="entry name" value="EAL"/>
    <property type="match status" value="1"/>
</dbReference>
<keyword evidence="1" id="KW-0812">Transmembrane</keyword>
<proteinExistence type="predicted"/>
<evidence type="ECO:0000256" key="1">
    <source>
        <dbReference type="SAM" id="Phobius"/>
    </source>
</evidence>
<dbReference type="InterPro" id="IPR000160">
    <property type="entry name" value="GGDEF_dom"/>
</dbReference>
<name>A0A1T4LBG3_9HYPH</name>
<feature type="transmembrane region" description="Helical" evidence="1">
    <location>
        <begin position="12"/>
        <end position="31"/>
    </location>
</feature>
<organism evidence="4 5">
    <name type="scientific">Consotaella salsifontis</name>
    <dbReference type="NCBI Taxonomy" id="1365950"/>
    <lineage>
        <taxon>Bacteria</taxon>
        <taxon>Pseudomonadati</taxon>
        <taxon>Pseudomonadota</taxon>
        <taxon>Alphaproteobacteria</taxon>
        <taxon>Hyphomicrobiales</taxon>
        <taxon>Aurantimonadaceae</taxon>
        <taxon>Consotaella</taxon>
    </lineage>
</organism>
<feature type="domain" description="EAL" evidence="2">
    <location>
        <begin position="392"/>
        <end position="643"/>
    </location>
</feature>
<dbReference type="InterPro" id="IPR035919">
    <property type="entry name" value="EAL_sf"/>
</dbReference>
<dbReference type="NCBIfam" id="TIGR00254">
    <property type="entry name" value="GGDEF"/>
    <property type="match status" value="1"/>
</dbReference>
<gene>
    <name evidence="4" type="ORF">SAMN05428963_101140</name>
</gene>
<evidence type="ECO:0000259" key="2">
    <source>
        <dbReference type="PROSITE" id="PS50883"/>
    </source>
</evidence>
<dbReference type="InterPro" id="IPR029787">
    <property type="entry name" value="Nucleotide_cyclase"/>
</dbReference>
<sequence>MIVSKLRRYGTSVAVGVAIAAFVIVSTLVLGSRTVGRLVDSAMREKGASFAHLLVSKDDALSAFLTGIARSPDAEAAIRDLAALSGIDSFVVFDSQGRETYRSRSDRYEWLLRDRPGGVRTGDHLSDPVLAKTGAWQIVYDDGQSNPSVLTPLVRDGVTLGYVSIDGEMNGEREVYRSALMRGSIALLAVVLLATGTPMLLYVRRQRKMQEADDRIYFLANHDPLTHLLNRTRMQEETDRVLATARATRERMAYCCIDIDGLGDVNDTLGQSSGDQLLRVVASRLSSIIDGGDLLARVGPDDFALLRRRINEDGDLAALARRIIDAVNEPVELMGHIMRPRVSIGVAMLPQDGRTHNELLKHSSLALIYHKAAKSGDYALFEASMDEETHRRREVEAMVRRAVENDGFSLFYQPIVSGDGSRLLGFEALVRMPDGNGGFVSPATFIPIAEARGYVKAIGSWVLREATRQIAQWPEELFVAVNLSAVQFRDGDLIDIVKQALEDAGISGERLEIEVVESLLLERSDDILAQLNDLKTLGISIGMDDFGTGYSSLGYLWRFPFDKLKIDQSFMFAFDNGEPNVPEIISTIVSLAHQMRMKVTAEGVETREQVDLLSSFGCDQLQGYFFAQPTSPEQIAAEILTRFSARLGHGKEPQPRALRRLETAV</sequence>
<dbReference type="Proteomes" id="UP000190135">
    <property type="component" value="Unassembled WGS sequence"/>
</dbReference>
<dbReference type="Gene3D" id="3.20.20.450">
    <property type="entry name" value="EAL domain"/>
    <property type="match status" value="1"/>
</dbReference>
<dbReference type="RefSeq" id="WP_245318703.1">
    <property type="nucleotide sequence ID" value="NZ_FUXL01000001.1"/>
</dbReference>
<evidence type="ECO:0000313" key="5">
    <source>
        <dbReference type="Proteomes" id="UP000190135"/>
    </source>
</evidence>
<dbReference type="SUPFAM" id="SSF55073">
    <property type="entry name" value="Nucleotide cyclase"/>
    <property type="match status" value="1"/>
</dbReference>
<dbReference type="Pfam" id="PF00990">
    <property type="entry name" value="GGDEF"/>
    <property type="match status" value="1"/>
</dbReference>
<dbReference type="InterPro" id="IPR001633">
    <property type="entry name" value="EAL_dom"/>
</dbReference>
<dbReference type="PANTHER" id="PTHR44757:SF2">
    <property type="entry name" value="BIOFILM ARCHITECTURE MAINTENANCE PROTEIN MBAA"/>
    <property type="match status" value="1"/>
</dbReference>
<dbReference type="STRING" id="1365950.SAMN05428963_101140"/>
<feature type="domain" description="GGDEF" evidence="3">
    <location>
        <begin position="250"/>
        <end position="383"/>
    </location>
</feature>
<dbReference type="InterPro" id="IPR043128">
    <property type="entry name" value="Rev_trsase/Diguanyl_cyclase"/>
</dbReference>
<dbReference type="Gene3D" id="3.30.70.270">
    <property type="match status" value="1"/>
</dbReference>
<protein>
    <submittedName>
        <fullName evidence="4">Diguanylate cyclase/phosphodiesterase</fullName>
    </submittedName>
</protein>
<keyword evidence="1" id="KW-0472">Membrane</keyword>
<dbReference type="PROSITE" id="PS50887">
    <property type="entry name" value="GGDEF"/>
    <property type="match status" value="1"/>
</dbReference>